<dbReference type="GO" id="GO:0046872">
    <property type="term" value="F:metal ion binding"/>
    <property type="evidence" value="ECO:0007669"/>
    <property type="project" value="UniProtKB-KW"/>
</dbReference>
<dbReference type="PANTHER" id="PTHR43794">
    <property type="entry name" value="AMINOHYDROLASE SSNA-RELATED"/>
    <property type="match status" value="1"/>
</dbReference>
<accession>A0A7R6SYT0</accession>
<dbReference type="SUPFAM" id="SSF51556">
    <property type="entry name" value="Metallo-dependent hydrolases"/>
    <property type="match status" value="1"/>
</dbReference>
<dbReference type="Pfam" id="PF01979">
    <property type="entry name" value="Amidohydro_1"/>
    <property type="match status" value="1"/>
</dbReference>
<dbReference type="FunFam" id="3.20.20.140:FF:000014">
    <property type="entry name" value="5-methylthioadenosine/S-adenosylhomocysteine deaminase"/>
    <property type="match status" value="1"/>
</dbReference>
<proteinExistence type="predicted"/>
<dbReference type="AlphaFoldDB" id="A0A7R6SYT0"/>
<gene>
    <name evidence="5" type="primary">atzB</name>
    <name evidence="5" type="ORF">TTHT_1384</name>
</gene>
<evidence type="ECO:0000259" key="4">
    <source>
        <dbReference type="Pfam" id="PF01979"/>
    </source>
</evidence>
<dbReference type="InterPro" id="IPR032466">
    <property type="entry name" value="Metal_Hydrolase"/>
</dbReference>
<dbReference type="InterPro" id="IPR011059">
    <property type="entry name" value="Metal-dep_hydrolase_composite"/>
</dbReference>
<name>A0A7R6SYT0_9BACT</name>
<dbReference type="GO" id="GO:0019239">
    <property type="term" value="F:deaminase activity"/>
    <property type="evidence" value="ECO:0007669"/>
    <property type="project" value="UniProtKB-ARBA"/>
</dbReference>
<evidence type="ECO:0000256" key="2">
    <source>
        <dbReference type="ARBA" id="ARBA00022801"/>
    </source>
</evidence>
<dbReference type="RefSeq" id="WP_201327198.1">
    <property type="nucleotide sequence ID" value="NZ_AP017470.1"/>
</dbReference>
<dbReference type="InterPro" id="IPR050287">
    <property type="entry name" value="MTA/SAH_deaminase"/>
</dbReference>
<keyword evidence="3" id="KW-0862">Zinc</keyword>
<dbReference type="KEGG" id="thyd:TTHT_1384"/>
<dbReference type="InterPro" id="IPR006680">
    <property type="entry name" value="Amidohydro-rel"/>
</dbReference>
<protein>
    <submittedName>
        <fullName evidence="5">Hydroxyatrazine ethylaminohydrolase</fullName>
        <ecNumber evidence="5">3.5.4.43</ecNumber>
    </submittedName>
</protein>
<feature type="domain" description="Amidohydrolase-related" evidence="4">
    <location>
        <begin position="56"/>
        <end position="423"/>
    </location>
</feature>
<dbReference type="NCBIfam" id="NF006055">
    <property type="entry name" value="PRK08203.1"/>
    <property type="match status" value="1"/>
</dbReference>
<dbReference type="SUPFAM" id="SSF51338">
    <property type="entry name" value="Composite domain of metallo-dependent hydrolases"/>
    <property type="match status" value="1"/>
</dbReference>
<keyword evidence="6" id="KW-1185">Reference proteome</keyword>
<dbReference type="PANTHER" id="PTHR43794:SF11">
    <property type="entry name" value="AMIDOHYDROLASE-RELATED DOMAIN-CONTAINING PROTEIN"/>
    <property type="match status" value="1"/>
</dbReference>
<keyword evidence="2 5" id="KW-0378">Hydrolase</keyword>
<dbReference type="Proteomes" id="UP000595564">
    <property type="component" value="Chromosome"/>
</dbReference>
<reference evidence="5 6" key="1">
    <citation type="journal article" date="2012" name="Extremophiles">
        <title>Thermotomaculum hydrothermale gen. nov., sp. nov., a novel heterotrophic thermophile within the phylum Acidobacteria from a deep-sea hydrothermal vent chimney in the Southern Okinawa Trough.</title>
        <authorList>
            <person name="Izumi H."/>
            <person name="Nunoura T."/>
            <person name="Miyazaki M."/>
            <person name="Mino S."/>
            <person name="Toki T."/>
            <person name="Takai K."/>
            <person name="Sako Y."/>
            <person name="Sawabe T."/>
            <person name="Nakagawa S."/>
        </authorList>
    </citation>
    <scope>NUCLEOTIDE SEQUENCE [LARGE SCALE GENOMIC DNA]</scope>
    <source>
        <strain evidence="5 6">AC55</strain>
    </source>
</reference>
<organism evidence="5 6">
    <name type="scientific">Thermotomaculum hydrothermale</name>
    <dbReference type="NCBI Taxonomy" id="981385"/>
    <lineage>
        <taxon>Bacteria</taxon>
        <taxon>Pseudomonadati</taxon>
        <taxon>Acidobacteriota</taxon>
        <taxon>Holophagae</taxon>
        <taxon>Thermotomaculales</taxon>
        <taxon>Thermotomaculaceae</taxon>
        <taxon>Thermotomaculum</taxon>
    </lineage>
</organism>
<dbReference type="Gene3D" id="3.20.20.140">
    <property type="entry name" value="Metal-dependent hydrolases"/>
    <property type="match status" value="1"/>
</dbReference>
<evidence type="ECO:0000256" key="1">
    <source>
        <dbReference type="ARBA" id="ARBA00022723"/>
    </source>
</evidence>
<dbReference type="EMBL" id="AP017470">
    <property type="protein sequence ID" value="BBB32896.1"/>
    <property type="molecule type" value="Genomic_DNA"/>
</dbReference>
<dbReference type="Gene3D" id="2.30.40.10">
    <property type="entry name" value="Urease, subunit C, domain 1"/>
    <property type="match status" value="1"/>
</dbReference>
<dbReference type="CDD" id="cd01298">
    <property type="entry name" value="ATZ_TRZ_like"/>
    <property type="match status" value="1"/>
</dbReference>
<dbReference type="EC" id="3.5.4.43" evidence="5"/>
<evidence type="ECO:0000313" key="5">
    <source>
        <dbReference type="EMBL" id="BBB32896.1"/>
    </source>
</evidence>
<evidence type="ECO:0000256" key="3">
    <source>
        <dbReference type="ARBA" id="ARBA00022833"/>
    </source>
</evidence>
<keyword evidence="1" id="KW-0479">Metal-binding</keyword>
<sequence length="455" mass="50886">MLLLKNCYYVATFDEKDTELKNVDILIEGNRISKIGKNFNIESNYTVQAIDCSNLVILPGLVNTHHHFFQVLTRNYPPVQNAKLFDWLVNLYKVWKNIDEEAIYYSSLIVLAELLKTGCTLTSDNHYLYPEGITEIFDIQLEAAKKLGIRTALTRGSMTMGESEGGLPPDSICQDTDTVIKDSLRVIEKFHKKEELAMRRVILGPCSPFNVAESTLTESEKLARSYGVRLHTHLAETLDEERYCLERYGVRPLKYMEKLNWLGEDVFYAHGIWFNDEEMKILAETKTGVSHNPSSNMRLGSGIARVKEMLEMGIPVSLAVDGSSSNDTSDMLGEVRTCMLLQRIKYGHDALSARDALKVATRGGAKMLGFDKLGMIKEGFGADLIGINIKDFQYAGSLSDPLAAIVFTGYNHNVDLNIVNGKITVAKGRVVGIDEEELVEKVNEISLNLIKKANA</sequence>
<evidence type="ECO:0000313" key="6">
    <source>
        <dbReference type="Proteomes" id="UP000595564"/>
    </source>
</evidence>
<dbReference type="GO" id="GO:0016814">
    <property type="term" value="F:hydrolase activity, acting on carbon-nitrogen (but not peptide) bonds, in cyclic amidines"/>
    <property type="evidence" value="ECO:0007669"/>
    <property type="project" value="UniProtKB-ARBA"/>
</dbReference>
<dbReference type="GO" id="GO:0018763">
    <property type="term" value="F:hydroxydechloroatrazine ethylaminohydrolase activity"/>
    <property type="evidence" value="ECO:0007669"/>
    <property type="project" value="UniProtKB-EC"/>
</dbReference>